<dbReference type="Proteomes" id="UP000824112">
    <property type="component" value="Unassembled WGS sequence"/>
</dbReference>
<evidence type="ECO:0000313" key="4">
    <source>
        <dbReference type="Proteomes" id="UP000824112"/>
    </source>
</evidence>
<proteinExistence type="predicted"/>
<feature type="transmembrane region" description="Helical" evidence="2">
    <location>
        <begin position="150"/>
        <end position="172"/>
    </location>
</feature>
<name>A0A9D1M6N6_9BACT</name>
<accession>A0A9D1M6N6</accession>
<reference evidence="3" key="1">
    <citation type="submission" date="2020-10" db="EMBL/GenBank/DDBJ databases">
        <authorList>
            <person name="Gilroy R."/>
        </authorList>
    </citation>
    <scope>NUCLEOTIDE SEQUENCE</scope>
    <source>
        <strain evidence="3">CHK158-818</strain>
    </source>
</reference>
<keyword evidence="2" id="KW-1133">Transmembrane helix</keyword>
<evidence type="ECO:0000256" key="2">
    <source>
        <dbReference type="SAM" id="Phobius"/>
    </source>
</evidence>
<sequence>MFAWFCLTTILLCWENEIKAQQVKASMDSTAILVGHQTQIKLEVVQDKGKTVLPPAWKDTLVKGIEILKVSTPDTTDLNDAKWQINSQLLVTSFDSGFYYIPPFKFIDGDDTLESNSLSLKVVTLDIDTTGAEFFDIKPVMKAPFVWKDYLMPVLWVLLALLVIAAAIYIYYRYKKHKPLLGSQPVVPLLPAHVRALQALEKVKDEKLWQNNREKEYYTQVTDILRQYIFERFRINALEMTSSEILGKIKVLHDYNSVYDNLKQILVTADFVKFAKWKPLPDENEVSMVNAMLFVSQTKEEEPEPENNEQDSESVDKGNDEETTTQKENNSTANLK</sequence>
<keyword evidence="2" id="KW-0812">Transmembrane</keyword>
<dbReference type="AlphaFoldDB" id="A0A9D1M6N6"/>
<organism evidence="3 4">
    <name type="scientific">Candidatus Gallibacteroides avistercoris</name>
    <dbReference type="NCBI Taxonomy" id="2840833"/>
    <lineage>
        <taxon>Bacteria</taxon>
        <taxon>Pseudomonadati</taxon>
        <taxon>Bacteroidota</taxon>
        <taxon>Bacteroidia</taxon>
        <taxon>Bacteroidales</taxon>
        <taxon>Bacteroidaceae</taxon>
        <taxon>Bacteroidaceae incertae sedis</taxon>
        <taxon>Candidatus Gallibacteroides</taxon>
    </lineage>
</organism>
<comment type="caution">
    <text evidence="3">The sequence shown here is derived from an EMBL/GenBank/DDBJ whole genome shotgun (WGS) entry which is preliminary data.</text>
</comment>
<evidence type="ECO:0000313" key="3">
    <source>
        <dbReference type="EMBL" id="HIU54614.1"/>
    </source>
</evidence>
<feature type="region of interest" description="Disordered" evidence="1">
    <location>
        <begin position="296"/>
        <end position="336"/>
    </location>
</feature>
<keyword evidence="2" id="KW-0472">Membrane</keyword>
<feature type="compositionally biased region" description="Polar residues" evidence="1">
    <location>
        <begin position="326"/>
        <end position="336"/>
    </location>
</feature>
<feature type="compositionally biased region" description="Acidic residues" evidence="1">
    <location>
        <begin position="301"/>
        <end position="313"/>
    </location>
</feature>
<evidence type="ECO:0000256" key="1">
    <source>
        <dbReference type="SAM" id="MobiDB-lite"/>
    </source>
</evidence>
<reference evidence="3" key="2">
    <citation type="journal article" date="2021" name="PeerJ">
        <title>Extensive microbial diversity within the chicken gut microbiome revealed by metagenomics and culture.</title>
        <authorList>
            <person name="Gilroy R."/>
            <person name="Ravi A."/>
            <person name="Getino M."/>
            <person name="Pursley I."/>
            <person name="Horton D.L."/>
            <person name="Alikhan N.F."/>
            <person name="Baker D."/>
            <person name="Gharbi K."/>
            <person name="Hall N."/>
            <person name="Watson M."/>
            <person name="Adriaenssens E.M."/>
            <person name="Foster-Nyarko E."/>
            <person name="Jarju S."/>
            <person name="Secka A."/>
            <person name="Antonio M."/>
            <person name="Oren A."/>
            <person name="Chaudhuri R.R."/>
            <person name="La Ragione R."/>
            <person name="Hildebrand F."/>
            <person name="Pallen M.J."/>
        </authorList>
    </citation>
    <scope>NUCLEOTIDE SEQUENCE</scope>
    <source>
        <strain evidence="3">CHK158-818</strain>
    </source>
</reference>
<dbReference type="EMBL" id="DVNA01000050">
    <property type="protein sequence ID" value="HIU54614.1"/>
    <property type="molecule type" value="Genomic_DNA"/>
</dbReference>
<protein>
    <submittedName>
        <fullName evidence="3">Cell wall anchor protein</fullName>
    </submittedName>
</protein>
<gene>
    <name evidence="3" type="ORF">IAB03_02255</name>
</gene>